<keyword evidence="3" id="KW-0456">Lyase</keyword>
<evidence type="ECO:0000259" key="2">
    <source>
        <dbReference type="Pfam" id="PF00117"/>
    </source>
</evidence>
<dbReference type="PRINTS" id="PR00097">
    <property type="entry name" value="ANTSNTHASEII"/>
</dbReference>
<reference evidence="3 4" key="1">
    <citation type="submission" date="2019-11" db="EMBL/GenBank/DDBJ databases">
        <title>Terrilactibacillus tamarindus sp. nov. BCM23-1 isolated from bark of Tamarindus indica.</title>
        <authorList>
            <person name="Kingkaew E."/>
            <person name="Tanasupawat S."/>
        </authorList>
    </citation>
    <scope>NUCLEOTIDE SEQUENCE [LARGE SCALE GENOMIC DNA]</scope>
    <source>
        <strain evidence="3 4">BCM23-1</strain>
    </source>
</reference>
<sequence length="199" mass="22227">MILMIDNYDSFTYNLVHYMEILGHTVITKYNDHITTEDIINLNPDAICLSPGPGTPIDAGCCLSVVHKFKKQIPILGICLGHQVIVEAFGGQIEKATQPMHGKTDQIFHDGQTIFQGLPNPLNVARYHSLVASHPLPKELVLSSKTEASEIMSVRHSFLPIEGIQFHPEAIQTEFGLECLKQFFQTYDIAPDKEPLKCN</sequence>
<dbReference type="GO" id="GO:0005829">
    <property type="term" value="C:cytosol"/>
    <property type="evidence" value="ECO:0007669"/>
    <property type="project" value="TreeGrafter"/>
</dbReference>
<evidence type="ECO:0000313" key="3">
    <source>
        <dbReference type="EMBL" id="MTT30853.1"/>
    </source>
</evidence>
<dbReference type="OrthoDB" id="9804328at2"/>
<dbReference type="RefSeq" id="WP_155216454.1">
    <property type="nucleotide sequence ID" value="NZ_WNHB01000003.1"/>
</dbReference>
<dbReference type="EMBL" id="WNHB01000003">
    <property type="protein sequence ID" value="MTT30853.1"/>
    <property type="molecule type" value="Genomic_DNA"/>
</dbReference>
<dbReference type="CDD" id="cd01743">
    <property type="entry name" value="GATase1_Anthranilate_Synthase"/>
    <property type="match status" value="1"/>
</dbReference>
<dbReference type="Gene3D" id="3.40.50.880">
    <property type="match status" value="1"/>
</dbReference>
<dbReference type="InterPro" id="IPR050472">
    <property type="entry name" value="Anth_synth/Amidotransfase"/>
</dbReference>
<evidence type="ECO:0000313" key="4">
    <source>
        <dbReference type="Proteomes" id="UP000440978"/>
    </source>
</evidence>
<dbReference type="Proteomes" id="UP000440978">
    <property type="component" value="Unassembled WGS sequence"/>
</dbReference>
<accession>A0A6N8CP19</accession>
<comment type="caution">
    <text evidence="3">The sequence shown here is derived from an EMBL/GenBank/DDBJ whole genome shotgun (WGS) entry which is preliminary data.</text>
</comment>
<dbReference type="SUPFAM" id="SSF52317">
    <property type="entry name" value="Class I glutamine amidotransferase-like"/>
    <property type="match status" value="1"/>
</dbReference>
<dbReference type="InterPro" id="IPR029062">
    <property type="entry name" value="Class_I_gatase-like"/>
</dbReference>
<evidence type="ECO:0000256" key="1">
    <source>
        <dbReference type="ARBA" id="ARBA00022962"/>
    </source>
</evidence>
<dbReference type="EC" id="4.1.3.27" evidence="3"/>
<protein>
    <submittedName>
        <fullName evidence="3">Anthranilate/aminodeoxychorismate synthase component II</fullName>
        <ecNumber evidence="3">4.1.3.27</ecNumber>
    </submittedName>
</protein>
<organism evidence="3 4">
    <name type="scientific">Terrilactibacillus tamarindi</name>
    <dbReference type="NCBI Taxonomy" id="2599694"/>
    <lineage>
        <taxon>Bacteria</taxon>
        <taxon>Bacillati</taxon>
        <taxon>Bacillota</taxon>
        <taxon>Bacilli</taxon>
        <taxon>Bacillales</taxon>
        <taxon>Bacillaceae</taxon>
        <taxon>Terrilactibacillus</taxon>
    </lineage>
</organism>
<dbReference type="InterPro" id="IPR017926">
    <property type="entry name" value="GATASE"/>
</dbReference>
<proteinExistence type="predicted"/>
<gene>
    <name evidence="3" type="ORF">GMB86_02345</name>
</gene>
<dbReference type="InterPro" id="IPR006221">
    <property type="entry name" value="TrpG/PapA_dom"/>
</dbReference>
<dbReference type="GO" id="GO:0004049">
    <property type="term" value="F:anthranilate synthase activity"/>
    <property type="evidence" value="ECO:0007669"/>
    <property type="project" value="UniProtKB-EC"/>
</dbReference>
<dbReference type="FunFam" id="3.40.50.880:FF:000003">
    <property type="entry name" value="Anthranilate synthase component II"/>
    <property type="match status" value="1"/>
</dbReference>
<dbReference type="NCBIfam" id="TIGR00566">
    <property type="entry name" value="trpG_papA"/>
    <property type="match status" value="1"/>
</dbReference>
<dbReference type="PANTHER" id="PTHR43418:SF4">
    <property type="entry name" value="MULTIFUNCTIONAL TRYPTOPHAN BIOSYNTHESIS PROTEIN"/>
    <property type="match status" value="1"/>
</dbReference>
<keyword evidence="1" id="KW-0315">Glutamine amidotransferase</keyword>
<name>A0A6N8CP19_9BACI</name>
<feature type="domain" description="Glutamine amidotransferase" evidence="2">
    <location>
        <begin position="3"/>
        <end position="184"/>
    </location>
</feature>
<dbReference type="GO" id="GO:0000162">
    <property type="term" value="P:L-tryptophan biosynthetic process"/>
    <property type="evidence" value="ECO:0007669"/>
    <property type="project" value="TreeGrafter"/>
</dbReference>
<dbReference type="PANTHER" id="PTHR43418">
    <property type="entry name" value="MULTIFUNCTIONAL TRYPTOPHAN BIOSYNTHESIS PROTEIN-RELATED"/>
    <property type="match status" value="1"/>
</dbReference>
<dbReference type="PROSITE" id="PS51273">
    <property type="entry name" value="GATASE_TYPE_1"/>
    <property type="match status" value="1"/>
</dbReference>
<dbReference type="PRINTS" id="PR00096">
    <property type="entry name" value="GATASE"/>
</dbReference>
<dbReference type="PRINTS" id="PR00099">
    <property type="entry name" value="CPSGATASE"/>
</dbReference>
<keyword evidence="4" id="KW-1185">Reference proteome</keyword>
<dbReference type="AlphaFoldDB" id="A0A6N8CP19"/>
<dbReference type="Pfam" id="PF00117">
    <property type="entry name" value="GATase"/>
    <property type="match status" value="1"/>
</dbReference>